<dbReference type="GO" id="GO:0004222">
    <property type="term" value="F:metalloendopeptidase activity"/>
    <property type="evidence" value="ECO:0007669"/>
    <property type="project" value="InterPro"/>
</dbReference>
<keyword evidence="9" id="KW-0175">Coiled coil</keyword>
<dbReference type="Pfam" id="PF05193">
    <property type="entry name" value="Peptidase_M16_C"/>
    <property type="match status" value="1"/>
</dbReference>
<comment type="similarity">
    <text evidence="2 8">Belongs to the peptidase M16 family.</text>
</comment>
<comment type="caution">
    <text evidence="13">The sequence shown here is derived from an EMBL/GenBank/DDBJ whole genome shotgun (WGS) entry which is preliminary data.</text>
</comment>
<dbReference type="InterPro" id="IPR011249">
    <property type="entry name" value="Metalloenz_LuxS/M16"/>
</dbReference>
<evidence type="ECO:0000256" key="1">
    <source>
        <dbReference type="ARBA" id="ARBA00001947"/>
    </source>
</evidence>
<dbReference type="RefSeq" id="WP_066988071.1">
    <property type="nucleotide sequence ID" value="NZ_LUUI01000164.1"/>
</dbReference>
<dbReference type="Proteomes" id="UP000078476">
    <property type="component" value="Unassembled WGS sequence"/>
</dbReference>
<sequence>MKLELNKLKGVALLLLCPALSTHAEASNVQEKVLANGLKVLVKEDRRAPVVVSQVWYKVGGSYEPGGITGISHMLEHMMFKGTQQYPAGEFSRIIAENGGQENAFTGSDYTAYFQTMEKSRLEISFKLEADRMRNLDLKAEELEKELQVVTEERRMRTEDKPRAKMQEQFNAVAFVNSPYKNPVIGWPSDIANYKVEDLQAWYQQWYAPNNATLVVVGDVDAQQVFKLAEQYFANLKPSDIKPLKPQDEIPQKGVRKITVKAPAKLAYLMMGYKVPVLKTAPTVSEAYALEVLAGILDGGNGARLSSRLIRGQQIAVSAGAGYDMTSRMSDMFMLEATPAEGKSVFDLEYALKQEVYQLQTELVSPDELQRVKAQVLANDIYQKDSNFYQAMQLGMLETVGIGWQTADEYVQNINKVTAEQVREVARKYLLEDTLTVAYLDPQPITETPKAGKSTGGRHAF</sequence>
<keyword evidence="4" id="KW-0479">Metal-binding</keyword>
<dbReference type="Gene3D" id="3.30.830.10">
    <property type="entry name" value="Metalloenzyme, LuxS/M16 peptidase-like"/>
    <property type="match status" value="2"/>
</dbReference>
<dbReference type="InterPro" id="IPR001431">
    <property type="entry name" value="Pept_M16_Zn_BS"/>
</dbReference>
<keyword evidence="7" id="KW-0482">Metalloprotease</keyword>
<dbReference type="AlphaFoldDB" id="A0A177MVT4"/>
<proteinExistence type="inferred from homology"/>
<dbReference type="STRING" id="980561.A1359_18205"/>
<keyword evidence="10" id="KW-0732">Signal</keyword>
<evidence type="ECO:0000256" key="3">
    <source>
        <dbReference type="ARBA" id="ARBA00022670"/>
    </source>
</evidence>
<comment type="cofactor">
    <cofactor evidence="1">
        <name>Zn(2+)</name>
        <dbReference type="ChEBI" id="CHEBI:29105"/>
    </cofactor>
</comment>
<feature type="domain" description="Peptidase M16 C-terminal" evidence="12">
    <location>
        <begin position="196"/>
        <end position="375"/>
    </location>
</feature>
<evidence type="ECO:0000256" key="8">
    <source>
        <dbReference type="RuleBase" id="RU004447"/>
    </source>
</evidence>
<dbReference type="GO" id="GO:0046872">
    <property type="term" value="F:metal ion binding"/>
    <property type="evidence" value="ECO:0007669"/>
    <property type="project" value="UniProtKB-KW"/>
</dbReference>
<evidence type="ECO:0000313" key="14">
    <source>
        <dbReference type="Proteomes" id="UP000078476"/>
    </source>
</evidence>
<dbReference type="Pfam" id="PF00675">
    <property type="entry name" value="Peptidase_M16"/>
    <property type="match status" value="1"/>
</dbReference>
<feature type="coiled-coil region" evidence="9">
    <location>
        <begin position="126"/>
        <end position="160"/>
    </location>
</feature>
<evidence type="ECO:0000256" key="9">
    <source>
        <dbReference type="SAM" id="Coils"/>
    </source>
</evidence>
<dbReference type="OrthoDB" id="9811314at2"/>
<accession>A0A177MVT4</accession>
<dbReference type="PANTHER" id="PTHR43690">
    <property type="entry name" value="NARDILYSIN"/>
    <property type="match status" value="1"/>
</dbReference>
<evidence type="ECO:0000256" key="4">
    <source>
        <dbReference type="ARBA" id="ARBA00022723"/>
    </source>
</evidence>
<dbReference type="EMBL" id="LUUI01000164">
    <property type="protein sequence ID" value="OAI09826.1"/>
    <property type="molecule type" value="Genomic_DNA"/>
</dbReference>
<keyword evidence="6" id="KW-0862">Zinc</keyword>
<dbReference type="InterPro" id="IPR011765">
    <property type="entry name" value="Pept_M16_N"/>
</dbReference>
<name>A0A177MVT4_9GAMM</name>
<evidence type="ECO:0000256" key="10">
    <source>
        <dbReference type="SAM" id="SignalP"/>
    </source>
</evidence>
<feature type="chain" id="PRO_5008068525" evidence="10">
    <location>
        <begin position="27"/>
        <end position="461"/>
    </location>
</feature>
<evidence type="ECO:0000313" key="13">
    <source>
        <dbReference type="EMBL" id="OAI09826.1"/>
    </source>
</evidence>
<protein>
    <submittedName>
        <fullName evidence="13">Peptidase M16</fullName>
    </submittedName>
</protein>
<feature type="signal peptide" evidence="10">
    <location>
        <begin position="1"/>
        <end position="26"/>
    </location>
</feature>
<keyword evidence="3" id="KW-0645">Protease</keyword>
<dbReference type="InterPro" id="IPR050626">
    <property type="entry name" value="Peptidase_M16"/>
</dbReference>
<keyword evidence="5" id="KW-0378">Hydrolase</keyword>
<evidence type="ECO:0000259" key="11">
    <source>
        <dbReference type="Pfam" id="PF00675"/>
    </source>
</evidence>
<reference evidence="13 14" key="1">
    <citation type="submission" date="2016-03" db="EMBL/GenBank/DDBJ databases">
        <authorList>
            <person name="Ploux O."/>
        </authorList>
    </citation>
    <scope>NUCLEOTIDE SEQUENCE [LARGE SCALE GENOMIC DNA]</scope>
    <source>
        <strain evidence="13 14">R-45370</strain>
    </source>
</reference>
<evidence type="ECO:0000259" key="12">
    <source>
        <dbReference type="Pfam" id="PF05193"/>
    </source>
</evidence>
<evidence type="ECO:0000256" key="2">
    <source>
        <dbReference type="ARBA" id="ARBA00007261"/>
    </source>
</evidence>
<evidence type="ECO:0000256" key="6">
    <source>
        <dbReference type="ARBA" id="ARBA00022833"/>
    </source>
</evidence>
<organism evidence="13 14">
    <name type="scientific">Methylomonas lenta</name>
    <dbReference type="NCBI Taxonomy" id="980561"/>
    <lineage>
        <taxon>Bacteria</taxon>
        <taxon>Pseudomonadati</taxon>
        <taxon>Pseudomonadota</taxon>
        <taxon>Gammaproteobacteria</taxon>
        <taxon>Methylococcales</taxon>
        <taxon>Methylococcaceae</taxon>
        <taxon>Methylomonas</taxon>
    </lineage>
</organism>
<dbReference type="InterPro" id="IPR007863">
    <property type="entry name" value="Peptidase_M16_C"/>
</dbReference>
<dbReference type="GO" id="GO:0006508">
    <property type="term" value="P:proteolysis"/>
    <property type="evidence" value="ECO:0007669"/>
    <property type="project" value="UniProtKB-KW"/>
</dbReference>
<dbReference type="PANTHER" id="PTHR43690:SF17">
    <property type="entry name" value="PROTEIN YHJJ"/>
    <property type="match status" value="1"/>
</dbReference>
<evidence type="ECO:0000256" key="7">
    <source>
        <dbReference type="ARBA" id="ARBA00023049"/>
    </source>
</evidence>
<evidence type="ECO:0000256" key="5">
    <source>
        <dbReference type="ARBA" id="ARBA00022801"/>
    </source>
</evidence>
<gene>
    <name evidence="13" type="ORF">A1359_18205</name>
</gene>
<feature type="domain" description="Peptidase M16 N-terminal" evidence="11">
    <location>
        <begin position="39"/>
        <end position="185"/>
    </location>
</feature>
<dbReference type="SUPFAM" id="SSF63411">
    <property type="entry name" value="LuxS/MPP-like metallohydrolase"/>
    <property type="match status" value="2"/>
</dbReference>
<keyword evidence="14" id="KW-1185">Reference proteome</keyword>
<dbReference type="PROSITE" id="PS00143">
    <property type="entry name" value="INSULINASE"/>
    <property type="match status" value="1"/>
</dbReference>